<gene>
    <name evidence="1" type="primary">rplU</name>
    <name evidence="1" type="ORF">A353_0173</name>
</gene>
<dbReference type="RefSeq" id="WP_014887300.1">
    <property type="nucleotide sequence ID" value="NC_018416.1"/>
</dbReference>
<evidence type="ECO:0000313" key="2">
    <source>
        <dbReference type="Proteomes" id="UP000003934"/>
    </source>
</evidence>
<dbReference type="AlphaFoldDB" id="J3TW61"/>
<dbReference type="GO" id="GO:0005840">
    <property type="term" value="C:ribosome"/>
    <property type="evidence" value="ECO:0007669"/>
    <property type="project" value="UniProtKB-KW"/>
</dbReference>
<proteinExistence type="predicted"/>
<protein>
    <submittedName>
        <fullName evidence="1">Putative ribosomal protein L21</fullName>
    </submittedName>
</protein>
<accession>J3TW61</accession>
<name>J3TW61_CARRU</name>
<dbReference type="Proteomes" id="UP000003934">
    <property type="component" value="Chromosome"/>
</dbReference>
<dbReference type="InterPro" id="IPR036164">
    <property type="entry name" value="bL21-like_sf"/>
</dbReference>
<dbReference type="PATRIC" id="fig|1202538.3.peg.145"/>
<dbReference type="SUPFAM" id="SSF141091">
    <property type="entry name" value="L21p-like"/>
    <property type="match status" value="1"/>
</dbReference>
<keyword evidence="1" id="KW-0687">Ribonucleoprotein</keyword>
<dbReference type="KEGG" id="crh:A353_0173"/>
<reference evidence="1 2" key="1">
    <citation type="journal article" date="2012" name="Mol. Biol. Evol.">
        <title>Genome reduction and co-evolution between the primary and secondary bacterial symbionts of psyllids.</title>
        <authorList>
            <person name="Sloan D.B."/>
            <person name="Moran N.A."/>
        </authorList>
    </citation>
    <scope>NUCLEOTIDE SEQUENCE [LARGE SCALE GENOMIC DNA]</scope>
    <source>
        <strain evidence="1 2">HC</strain>
    </source>
</reference>
<dbReference type="OrthoDB" id="9915514at2"/>
<dbReference type="HOGENOM" id="CLU_179124_0_0_6"/>
<organism evidence="1 2">
    <name type="scientific">Candidatus Carsonella ruddii HC isolate Thao2000</name>
    <dbReference type="NCBI Taxonomy" id="1202538"/>
    <lineage>
        <taxon>Bacteria</taxon>
        <taxon>Pseudomonadati</taxon>
        <taxon>Pseudomonadota</taxon>
        <taxon>Gammaproteobacteria</taxon>
        <taxon>Oceanospirillales</taxon>
        <taxon>Halomonadaceae</taxon>
        <taxon>Zymobacter group</taxon>
        <taxon>Candidatus Carsonella</taxon>
    </lineage>
</organism>
<dbReference type="STRING" id="1202538.A353_0173"/>
<evidence type="ECO:0000313" key="1">
    <source>
        <dbReference type="EMBL" id="AFP84000.1"/>
    </source>
</evidence>
<dbReference type="EMBL" id="CP003543">
    <property type="protein sequence ID" value="AFP84000.1"/>
    <property type="molecule type" value="Genomic_DNA"/>
</dbReference>
<sequence length="102" mass="12428">MKNTNLIFKINKKIYFCEKNNYLIIDYLNFNIGKKILLKNVIYCFDKKIFFNNYGLNYNVCIIILKHFYIKSLSIKKKKRKNIIKKNTTYKKKSLIYIQNII</sequence>
<keyword evidence="2" id="KW-1185">Reference proteome</keyword>
<keyword evidence="1" id="KW-0689">Ribosomal protein</keyword>
<dbReference type="GeneID" id="67454699"/>